<evidence type="ECO:0008006" key="4">
    <source>
        <dbReference type="Google" id="ProtNLM"/>
    </source>
</evidence>
<evidence type="ECO:0000313" key="3">
    <source>
        <dbReference type="Proteomes" id="UP000270046"/>
    </source>
</evidence>
<feature type="signal peptide" evidence="1">
    <location>
        <begin position="1"/>
        <end position="23"/>
    </location>
</feature>
<sequence length="104" mass="11508">MKNLKLRSLIILLTFFFSSCVTTSYLGDNYPATEKIDVFYDAKDVKKDYKVIGHLITDYTSDSIEAKDALSTKAKKVGADGIIILQVAGNGEHVSIRADAIKYN</sequence>
<evidence type="ECO:0000256" key="1">
    <source>
        <dbReference type="SAM" id="SignalP"/>
    </source>
</evidence>
<dbReference type="EMBL" id="CP032869">
    <property type="protein sequence ID" value="AYL97676.1"/>
    <property type="molecule type" value="Genomic_DNA"/>
</dbReference>
<accession>A0A494VQ73</accession>
<feature type="chain" id="PRO_5019737168" description="DUF1471 domain-containing protein" evidence="1">
    <location>
        <begin position="24"/>
        <end position="104"/>
    </location>
</feature>
<dbReference type="OrthoDB" id="666740at2"/>
<dbReference type="KEGG" id="muh:HYN43_021320"/>
<proteinExistence type="predicted"/>
<evidence type="ECO:0000313" key="2">
    <source>
        <dbReference type="EMBL" id="AYL97676.1"/>
    </source>
</evidence>
<dbReference type="AlphaFoldDB" id="A0A494VQ73"/>
<keyword evidence="3" id="KW-1185">Reference proteome</keyword>
<dbReference type="PROSITE" id="PS51257">
    <property type="entry name" value="PROKAR_LIPOPROTEIN"/>
    <property type="match status" value="1"/>
</dbReference>
<dbReference type="Proteomes" id="UP000270046">
    <property type="component" value="Chromosome"/>
</dbReference>
<dbReference type="RefSeq" id="WP_119405965.1">
    <property type="nucleotide sequence ID" value="NZ_CP032869.1"/>
</dbReference>
<keyword evidence="1" id="KW-0732">Signal</keyword>
<reference evidence="2 3" key="1">
    <citation type="submission" date="2018-10" db="EMBL/GenBank/DDBJ databases">
        <title>Genome sequencing of Mucilaginibacter sp. HYN0043.</title>
        <authorList>
            <person name="Kim M."/>
            <person name="Yi H."/>
        </authorList>
    </citation>
    <scope>NUCLEOTIDE SEQUENCE [LARGE SCALE GENOMIC DNA]</scope>
    <source>
        <strain evidence="2 3">HYN0043</strain>
    </source>
</reference>
<name>A0A494VQ73_9SPHI</name>
<gene>
    <name evidence="2" type="ORF">HYN43_021320</name>
</gene>
<protein>
    <recommendedName>
        <fullName evidence="4">DUF1471 domain-containing protein</fullName>
    </recommendedName>
</protein>
<organism evidence="2 3">
    <name type="scientific">Mucilaginibacter celer</name>
    <dbReference type="NCBI Taxonomy" id="2305508"/>
    <lineage>
        <taxon>Bacteria</taxon>
        <taxon>Pseudomonadati</taxon>
        <taxon>Bacteroidota</taxon>
        <taxon>Sphingobacteriia</taxon>
        <taxon>Sphingobacteriales</taxon>
        <taxon>Sphingobacteriaceae</taxon>
        <taxon>Mucilaginibacter</taxon>
    </lineage>
</organism>